<dbReference type="EMBL" id="JBHMAH010000028">
    <property type="protein sequence ID" value="MFB9861049.1"/>
    <property type="molecule type" value="Genomic_DNA"/>
</dbReference>
<proteinExistence type="predicted"/>
<dbReference type="Proteomes" id="UP001589740">
    <property type="component" value="Unassembled WGS sequence"/>
</dbReference>
<evidence type="ECO:0000313" key="1">
    <source>
        <dbReference type="EMBL" id="MFB9861049.1"/>
    </source>
</evidence>
<organism evidence="1 2">
    <name type="scientific">Salinicoccus siamensis</name>
    <dbReference type="NCBI Taxonomy" id="381830"/>
    <lineage>
        <taxon>Bacteria</taxon>
        <taxon>Bacillati</taxon>
        <taxon>Bacillota</taxon>
        <taxon>Bacilli</taxon>
        <taxon>Bacillales</taxon>
        <taxon>Staphylococcaceae</taxon>
        <taxon>Salinicoccus</taxon>
    </lineage>
</organism>
<reference evidence="1 2" key="1">
    <citation type="submission" date="2024-09" db="EMBL/GenBank/DDBJ databases">
        <authorList>
            <person name="Sun Q."/>
            <person name="Mori K."/>
        </authorList>
    </citation>
    <scope>NUCLEOTIDE SEQUENCE [LARGE SCALE GENOMIC DNA]</scope>
    <source>
        <strain evidence="1 2">JCM 12822</strain>
    </source>
</reference>
<evidence type="ECO:0000313" key="2">
    <source>
        <dbReference type="Proteomes" id="UP001589740"/>
    </source>
</evidence>
<keyword evidence="2" id="KW-1185">Reference proteome</keyword>
<protein>
    <submittedName>
        <fullName evidence="1">Uncharacterized protein</fullName>
    </submittedName>
</protein>
<accession>A0ABV5Z6B3</accession>
<name>A0ABV5Z6B3_9STAP</name>
<gene>
    <name evidence="1" type="ORF">ACFFLE_08055</name>
</gene>
<sequence length="165" mass="19712">MTYQNVNIFYSDHEDALYSRKNKKYFIAEATEPDNYKQPYYAIEYARPVVNINYFNGLLDDSYRELRNYSSVNEFLLSDKESIAIKNILVHSQDMISKLNVSYWKTFNELDVNSEVDSEDIGQTINNYMIEYESSIEEYLEKDLLKLNQLINHMDNLFRKEFDTQ</sequence>
<comment type="caution">
    <text evidence="1">The sequence shown here is derived from an EMBL/GenBank/DDBJ whole genome shotgun (WGS) entry which is preliminary data.</text>
</comment>
<dbReference type="RefSeq" id="WP_380570617.1">
    <property type="nucleotide sequence ID" value="NZ_JBHMAH010000028.1"/>
</dbReference>